<feature type="domain" description="MATH" evidence="5">
    <location>
        <begin position="101"/>
        <end position="249"/>
    </location>
</feature>
<feature type="region of interest" description="Disordered" evidence="3">
    <location>
        <begin position="148"/>
        <end position="168"/>
    </location>
</feature>
<evidence type="ECO:0000259" key="5">
    <source>
        <dbReference type="PROSITE" id="PS50144"/>
    </source>
</evidence>
<dbReference type="InterPro" id="IPR056423">
    <property type="entry name" value="BACK_BPM_SPOP"/>
</dbReference>
<sequence>MMSQARRALLSALPAFRAGKKAPSFSALRRPHPAGRAAFSTTTAGSTAAELDVSWKSPAEFQPLSSASAGAALNNGSSAAAASHGGGITTTTSRCAPETAQGRHVFEIAGYSLLRGLGVGQCVQSANFSVGGYDWCIQFYPDGKSEDDDDYYRYSSDSDGDGSDDDYNDDEGHVSVFVTLMSKDANVRALCDLSLVHPCLPPLTRSGKKKPKLFNGEGSSWGFGKFKQRCDLEGSDYLEDDRLLIQCDVKVITGTPVLQSPKTLCDIQVPPSDLLQDIKKFLDEEKKADVTFKVKDEVFHAHKFVLAMRTPFFDAELNGPRGGVITKRQYITIEDMEPAAFKALLHFIYTDSLPDMDDDLEGDSSKKEEQVKSLLAAADRCGLERMKLMCASILCKGLKVENVAATLALAEQHHCKQLKDACIGFMINSADRVDDVVVSPGYQLLKAACPASLVELWEKSAKSRNF</sequence>
<dbReference type="SMART" id="SM00225">
    <property type="entry name" value="BTB"/>
    <property type="match status" value="1"/>
</dbReference>
<evidence type="ECO:0008006" key="8">
    <source>
        <dbReference type="Google" id="ProtNLM"/>
    </source>
</evidence>
<keyword evidence="7" id="KW-1185">Reference proteome</keyword>
<dbReference type="GO" id="GO:0016567">
    <property type="term" value="P:protein ubiquitination"/>
    <property type="evidence" value="ECO:0007669"/>
    <property type="project" value="InterPro"/>
</dbReference>
<dbReference type="InterPro" id="IPR002083">
    <property type="entry name" value="MATH/TRAF_dom"/>
</dbReference>
<dbReference type="Gramene" id="TVU42457">
    <property type="protein sequence ID" value="TVU42457"/>
    <property type="gene ID" value="EJB05_08864"/>
</dbReference>
<dbReference type="EMBL" id="RWGY01000005">
    <property type="protein sequence ID" value="TVU42457.1"/>
    <property type="molecule type" value="Genomic_DNA"/>
</dbReference>
<comment type="similarity">
    <text evidence="2">Belongs to the Tdpoz family.</text>
</comment>
<feature type="non-terminal residue" evidence="6">
    <location>
        <position position="1"/>
    </location>
</feature>
<evidence type="ECO:0000256" key="2">
    <source>
        <dbReference type="ARBA" id="ARBA00010846"/>
    </source>
</evidence>
<dbReference type="OrthoDB" id="6359816at2759"/>
<dbReference type="Gene3D" id="3.30.710.10">
    <property type="entry name" value="Potassium Channel Kv1.1, Chain A"/>
    <property type="match status" value="1"/>
</dbReference>
<dbReference type="InterPro" id="IPR000210">
    <property type="entry name" value="BTB/POZ_dom"/>
</dbReference>
<dbReference type="CDD" id="cd00121">
    <property type="entry name" value="MATH"/>
    <property type="match status" value="1"/>
</dbReference>
<dbReference type="PANTHER" id="PTHR26379">
    <property type="entry name" value="BTB/POZ AND MATH DOMAIN-CONTAINING PROTEIN 1"/>
    <property type="match status" value="1"/>
</dbReference>
<name>A0A5J9W3E5_9POAL</name>
<dbReference type="PROSITE" id="PS50144">
    <property type="entry name" value="MATH"/>
    <property type="match status" value="1"/>
</dbReference>
<dbReference type="Proteomes" id="UP000324897">
    <property type="component" value="Unassembled WGS sequence"/>
</dbReference>
<dbReference type="Pfam" id="PF22486">
    <property type="entry name" value="MATH_2"/>
    <property type="match status" value="2"/>
</dbReference>
<evidence type="ECO:0000256" key="3">
    <source>
        <dbReference type="SAM" id="MobiDB-lite"/>
    </source>
</evidence>
<dbReference type="PROSITE" id="PS50097">
    <property type="entry name" value="BTB"/>
    <property type="match status" value="1"/>
</dbReference>
<dbReference type="Gene3D" id="1.25.40.420">
    <property type="match status" value="1"/>
</dbReference>
<dbReference type="InterPro" id="IPR008974">
    <property type="entry name" value="TRAF-like"/>
</dbReference>
<dbReference type="InterPro" id="IPR011333">
    <property type="entry name" value="SKP1/BTB/POZ_sf"/>
</dbReference>
<dbReference type="AlphaFoldDB" id="A0A5J9W3E5"/>
<evidence type="ECO:0000313" key="7">
    <source>
        <dbReference type="Proteomes" id="UP000324897"/>
    </source>
</evidence>
<protein>
    <recommendedName>
        <fullName evidence="8">BTB domain-containing protein</fullName>
    </recommendedName>
</protein>
<dbReference type="Pfam" id="PF00651">
    <property type="entry name" value="BTB"/>
    <property type="match status" value="1"/>
</dbReference>
<dbReference type="SUPFAM" id="SSF54695">
    <property type="entry name" value="POZ domain"/>
    <property type="match status" value="1"/>
</dbReference>
<dbReference type="SUPFAM" id="SSF49599">
    <property type="entry name" value="TRAF domain-like"/>
    <property type="match status" value="2"/>
</dbReference>
<dbReference type="PANTHER" id="PTHR26379:SF456">
    <property type="entry name" value="BTB DOMAIN-CONTAINING PROTEIN"/>
    <property type="match status" value="1"/>
</dbReference>
<reference evidence="6 7" key="1">
    <citation type="journal article" date="2019" name="Sci. Rep.">
        <title>A high-quality genome of Eragrostis curvula grass provides insights into Poaceae evolution and supports new strategies to enhance forage quality.</title>
        <authorList>
            <person name="Carballo J."/>
            <person name="Santos B.A.C.M."/>
            <person name="Zappacosta D."/>
            <person name="Garbus I."/>
            <person name="Selva J.P."/>
            <person name="Gallo C.A."/>
            <person name="Diaz A."/>
            <person name="Albertini E."/>
            <person name="Caccamo M."/>
            <person name="Echenique V."/>
        </authorList>
    </citation>
    <scope>NUCLEOTIDE SEQUENCE [LARGE SCALE GENOMIC DNA]</scope>
    <source>
        <strain evidence="7">cv. Victoria</strain>
        <tissue evidence="6">Leaf</tissue>
    </source>
</reference>
<proteinExistence type="inferred from homology"/>
<feature type="compositionally biased region" description="Acidic residues" evidence="3">
    <location>
        <begin position="158"/>
        <end position="168"/>
    </location>
</feature>
<organism evidence="6 7">
    <name type="scientific">Eragrostis curvula</name>
    <name type="common">weeping love grass</name>
    <dbReference type="NCBI Taxonomy" id="38414"/>
    <lineage>
        <taxon>Eukaryota</taxon>
        <taxon>Viridiplantae</taxon>
        <taxon>Streptophyta</taxon>
        <taxon>Embryophyta</taxon>
        <taxon>Tracheophyta</taxon>
        <taxon>Spermatophyta</taxon>
        <taxon>Magnoliopsida</taxon>
        <taxon>Liliopsida</taxon>
        <taxon>Poales</taxon>
        <taxon>Poaceae</taxon>
        <taxon>PACMAD clade</taxon>
        <taxon>Chloridoideae</taxon>
        <taxon>Eragrostideae</taxon>
        <taxon>Eragrostidinae</taxon>
        <taxon>Eragrostis</taxon>
    </lineage>
</organism>
<dbReference type="Gene3D" id="2.60.210.10">
    <property type="entry name" value="Apoptosis, Tumor Necrosis Factor Receptor Associated Protein 2, Chain A"/>
    <property type="match status" value="1"/>
</dbReference>
<feature type="domain" description="BTB" evidence="4">
    <location>
        <begin position="288"/>
        <end position="357"/>
    </location>
</feature>
<dbReference type="InterPro" id="IPR045005">
    <property type="entry name" value="BPM1-6"/>
</dbReference>
<evidence type="ECO:0000313" key="6">
    <source>
        <dbReference type="EMBL" id="TVU42457.1"/>
    </source>
</evidence>
<evidence type="ECO:0000256" key="1">
    <source>
        <dbReference type="ARBA" id="ARBA00004906"/>
    </source>
</evidence>
<evidence type="ECO:0000259" key="4">
    <source>
        <dbReference type="PROSITE" id="PS50097"/>
    </source>
</evidence>
<accession>A0A5J9W3E5</accession>
<dbReference type="Pfam" id="PF24570">
    <property type="entry name" value="BACK_BPM_SPOP"/>
    <property type="match status" value="1"/>
</dbReference>
<comment type="caution">
    <text evidence="6">The sequence shown here is derived from an EMBL/GenBank/DDBJ whole genome shotgun (WGS) entry which is preliminary data.</text>
</comment>
<gene>
    <name evidence="6" type="ORF">EJB05_08864</name>
</gene>
<comment type="pathway">
    <text evidence="1">Protein modification; protein ubiquitination.</text>
</comment>